<accession>A0A5C8ZYS0</accession>
<evidence type="ECO:0000256" key="2">
    <source>
        <dbReference type="SAM" id="Phobius"/>
    </source>
</evidence>
<evidence type="ECO:0000313" key="4">
    <source>
        <dbReference type="Proteomes" id="UP000321933"/>
    </source>
</evidence>
<keyword evidence="2" id="KW-0472">Membrane</keyword>
<dbReference type="OrthoDB" id="7068201at2"/>
<reference evidence="3 4" key="1">
    <citation type="submission" date="2019-08" db="EMBL/GenBank/DDBJ databases">
        <title>Parahaliea maris sp. nov., isolated from the surface seawater.</title>
        <authorList>
            <person name="Liu Y."/>
        </authorList>
    </citation>
    <scope>NUCLEOTIDE SEQUENCE [LARGE SCALE GENOMIC DNA]</scope>
    <source>
        <strain evidence="3 4">S2-26</strain>
    </source>
</reference>
<evidence type="ECO:0000313" key="3">
    <source>
        <dbReference type="EMBL" id="TXS92660.1"/>
    </source>
</evidence>
<dbReference type="EMBL" id="VRYZ01000003">
    <property type="protein sequence ID" value="TXS92660.1"/>
    <property type="molecule type" value="Genomic_DNA"/>
</dbReference>
<dbReference type="Pfam" id="PF11137">
    <property type="entry name" value="DUF2909"/>
    <property type="match status" value="1"/>
</dbReference>
<organism evidence="3 4">
    <name type="scientific">Parahaliea aestuarii</name>
    <dbReference type="NCBI Taxonomy" id="1852021"/>
    <lineage>
        <taxon>Bacteria</taxon>
        <taxon>Pseudomonadati</taxon>
        <taxon>Pseudomonadota</taxon>
        <taxon>Gammaproteobacteria</taxon>
        <taxon>Cellvibrionales</taxon>
        <taxon>Halieaceae</taxon>
        <taxon>Parahaliea</taxon>
    </lineage>
</organism>
<gene>
    <name evidence="3" type="ORF">FVW59_07765</name>
</gene>
<feature type="transmembrane region" description="Helical" evidence="2">
    <location>
        <begin position="30"/>
        <end position="53"/>
    </location>
</feature>
<feature type="compositionally biased region" description="Low complexity" evidence="1">
    <location>
        <begin position="67"/>
        <end position="83"/>
    </location>
</feature>
<evidence type="ECO:0000256" key="1">
    <source>
        <dbReference type="SAM" id="MobiDB-lite"/>
    </source>
</evidence>
<comment type="caution">
    <text evidence="3">The sequence shown here is derived from an EMBL/GenBank/DDBJ whole genome shotgun (WGS) entry which is preliminary data.</text>
</comment>
<name>A0A5C8ZYS0_9GAMM</name>
<feature type="region of interest" description="Disordered" evidence="1">
    <location>
        <begin position="63"/>
        <end position="83"/>
    </location>
</feature>
<dbReference type="AlphaFoldDB" id="A0A5C8ZYS0"/>
<sequence>MLLMVALVASLISGFYFLMVDQGDRRKRRLWHSLGVRLALAIGLAALIVYGVATGQLGHRNPWDAGPAAAQQPPAEAEPAASD</sequence>
<dbReference type="Proteomes" id="UP000321933">
    <property type="component" value="Unassembled WGS sequence"/>
</dbReference>
<keyword evidence="2" id="KW-1133">Transmembrane helix</keyword>
<keyword evidence="4" id="KW-1185">Reference proteome</keyword>
<protein>
    <submittedName>
        <fullName evidence="3">DUF2909 domain-containing protein</fullName>
    </submittedName>
</protein>
<dbReference type="InterPro" id="IPR021313">
    <property type="entry name" value="DUF2909"/>
</dbReference>
<proteinExistence type="predicted"/>
<keyword evidence="2" id="KW-0812">Transmembrane</keyword>